<name>A0AAN8V0G1_9MAGN</name>
<accession>A0AAN8V0G1</accession>
<comment type="caution">
    <text evidence="1">The sequence shown here is derived from an EMBL/GenBank/DDBJ whole genome shotgun (WGS) entry which is preliminary data.</text>
</comment>
<dbReference type="AlphaFoldDB" id="A0AAN8V0G1"/>
<protein>
    <submittedName>
        <fullName evidence="1">Uncharacterized protein</fullName>
    </submittedName>
</protein>
<proteinExistence type="predicted"/>
<organism evidence="1 2">
    <name type="scientific">Dillenia turbinata</name>
    <dbReference type="NCBI Taxonomy" id="194707"/>
    <lineage>
        <taxon>Eukaryota</taxon>
        <taxon>Viridiplantae</taxon>
        <taxon>Streptophyta</taxon>
        <taxon>Embryophyta</taxon>
        <taxon>Tracheophyta</taxon>
        <taxon>Spermatophyta</taxon>
        <taxon>Magnoliopsida</taxon>
        <taxon>eudicotyledons</taxon>
        <taxon>Gunneridae</taxon>
        <taxon>Pentapetalae</taxon>
        <taxon>Dilleniales</taxon>
        <taxon>Dilleniaceae</taxon>
        <taxon>Dillenia</taxon>
    </lineage>
</organism>
<reference evidence="1 2" key="1">
    <citation type="submission" date="2023-12" db="EMBL/GenBank/DDBJ databases">
        <title>A high-quality genome assembly for Dillenia turbinata (Dilleniales).</title>
        <authorList>
            <person name="Chanderbali A."/>
        </authorList>
    </citation>
    <scope>NUCLEOTIDE SEQUENCE [LARGE SCALE GENOMIC DNA]</scope>
    <source>
        <strain evidence="1">LSX21</strain>
        <tissue evidence="1">Leaf</tissue>
    </source>
</reference>
<keyword evidence="2" id="KW-1185">Reference proteome</keyword>
<sequence length="161" mass="17580">MLTDHHRRHSLDCRSTAVEPLSLLLLPSLHISWSTPSLSSSRTLCALTLPLLHRPPLPTTTTDISALATTRSPFQDNHGSLSPLLPRSNTSLFPFQQSGVEMFSLFSSNDGKPNLGLGFLDASEKPLPPLPPCIEVPFSTVISLSLSLSPPKFFEIRLVID</sequence>
<dbReference type="EMBL" id="JBAMMX010000020">
    <property type="protein sequence ID" value="KAK6921411.1"/>
    <property type="molecule type" value="Genomic_DNA"/>
</dbReference>
<dbReference type="Proteomes" id="UP001370490">
    <property type="component" value="Unassembled WGS sequence"/>
</dbReference>
<gene>
    <name evidence="1" type="ORF">RJ641_015089</name>
</gene>
<evidence type="ECO:0000313" key="1">
    <source>
        <dbReference type="EMBL" id="KAK6921411.1"/>
    </source>
</evidence>
<evidence type="ECO:0000313" key="2">
    <source>
        <dbReference type="Proteomes" id="UP001370490"/>
    </source>
</evidence>